<accession>A0A564ZFD0</accession>
<organism evidence="1 2">
    <name type="scientific">Hymenolepis diminuta</name>
    <name type="common">Rat tapeworm</name>
    <dbReference type="NCBI Taxonomy" id="6216"/>
    <lineage>
        <taxon>Eukaryota</taxon>
        <taxon>Metazoa</taxon>
        <taxon>Spiralia</taxon>
        <taxon>Lophotrochozoa</taxon>
        <taxon>Platyhelminthes</taxon>
        <taxon>Cestoda</taxon>
        <taxon>Eucestoda</taxon>
        <taxon>Cyclophyllidea</taxon>
        <taxon>Hymenolepididae</taxon>
        <taxon>Hymenolepis</taxon>
    </lineage>
</organism>
<dbReference type="Proteomes" id="UP000321570">
    <property type="component" value="Unassembled WGS sequence"/>
</dbReference>
<dbReference type="EMBL" id="CABIJS010000719">
    <property type="protein sequence ID" value="VUZ57548.1"/>
    <property type="molecule type" value="Genomic_DNA"/>
</dbReference>
<evidence type="ECO:0000313" key="1">
    <source>
        <dbReference type="EMBL" id="VUZ57548.1"/>
    </source>
</evidence>
<sequence>MQKLQAIPIHPVSNSIFILHDLGSCSHIFLRHDAALKPLHPIDDGPFPVLKRGEMTFTILQDGEGSAVSVDCLKPTYLDKLTPKNVISVFSSHSPVKQTKNPIQ</sequence>
<dbReference type="AlphaFoldDB" id="A0A564ZFD0"/>
<gene>
    <name evidence="1" type="ORF">WMSIL1_LOCUS15002</name>
</gene>
<name>A0A564ZFD0_HYMDI</name>
<evidence type="ECO:0000313" key="2">
    <source>
        <dbReference type="Proteomes" id="UP000321570"/>
    </source>
</evidence>
<proteinExistence type="predicted"/>
<keyword evidence="2" id="KW-1185">Reference proteome</keyword>
<reference evidence="1 2" key="1">
    <citation type="submission" date="2019-07" db="EMBL/GenBank/DDBJ databases">
        <authorList>
            <person name="Jastrzebski P J."/>
            <person name="Paukszto L."/>
            <person name="Jastrzebski P J."/>
        </authorList>
    </citation>
    <scope>NUCLEOTIDE SEQUENCE [LARGE SCALE GENOMIC DNA]</scope>
    <source>
        <strain evidence="1 2">WMS-il1</strain>
    </source>
</reference>
<protein>
    <submittedName>
        <fullName evidence="1">Uncharacterized protein</fullName>
    </submittedName>
</protein>